<feature type="domain" description="Fe2OG dioxygenase" evidence="5">
    <location>
        <begin position="169"/>
        <end position="276"/>
    </location>
</feature>
<evidence type="ECO:0000313" key="6">
    <source>
        <dbReference type="EMBL" id="ACT59658.1"/>
    </source>
</evidence>
<dbReference type="Gene3D" id="2.60.120.330">
    <property type="entry name" value="B-lactam Antibiotic, Isopenicillin N Synthase, Chain"/>
    <property type="match status" value="1"/>
</dbReference>
<dbReference type="PRINTS" id="PR00682">
    <property type="entry name" value="IPNSYNTHASE"/>
</dbReference>
<organism evidence="6 7">
    <name type="scientific">Hirschia baltica (strain ATCC 49814 / DSM 5838 / IFAM 1418)</name>
    <dbReference type="NCBI Taxonomy" id="582402"/>
    <lineage>
        <taxon>Bacteria</taxon>
        <taxon>Pseudomonadati</taxon>
        <taxon>Pseudomonadota</taxon>
        <taxon>Alphaproteobacteria</taxon>
        <taxon>Hyphomonadales</taxon>
        <taxon>Hyphomonadaceae</taxon>
        <taxon>Hirschia</taxon>
    </lineage>
</organism>
<keyword evidence="4" id="KW-0560">Oxidoreductase</keyword>
<dbReference type="OrthoDB" id="21825at2"/>
<dbReference type="HOGENOM" id="CLU_010119_6_3_5"/>
<keyword evidence="2 4" id="KW-0479">Metal-binding</keyword>
<dbReference type="Proteomes" id="UP000002745">
    <property type="component" value="Chromosome"/>
</dbReference>
<dbReference type="InterPro" id="IPR044861">
    <property type="entry name" value="IPNS-like_FE2OG_OXY"/>
</dbReference>
<reference evidence="7" key="1">
    <citation type="journal article" date="2011" name="J. Bacteriol.">
        <title>Genome sequences of eight morphologically diverse alphaproteobacteria.</title>
        <authorList>
            <consortium name="US DOE Joint Genome Institute"/>
            <person name="Brown P.J."/>
            <person name="Kysela D.T."/>
            <person name="Buechlein A."/>
            <person name="Hemmerich C."/>
            <person name="Brun Y.V."/>
        </authorList>
    </citation>
    <scope>NUCLEOTIDE SEQUENCE [LARGE SCALE GENOMIC DNA]</scope>
    <source>
        <strain evidence="7">ATCC 49814 / DSM 5838 / IFAM 1418</strain>
    </source>
</reference>
<keyword evidence="7" id="KW-1185">Reference proteome</keyword>
<dbReference type="GO" id="GO:0016491">
    <property type="term" value="F:oxidoreductase activity"/>
    <property type="evidence" value="ECO:0007669"/>
    <property type="project" value="UniProtKB-KW"/>
</dbReference>
<dbReference type="InterPro" id="IPR050295">
    <property type="entry name" value="Plant_2OG-oxidoreductases"/>
</dbReference>
<evidence type="ECO:0000256" key="4">
    <source>
        <dbReference type="RuleBase" id="RU003682"/>
    </source>
</evidence>
<dbReference type="PANTHER" id="PTHR47991">
    <property type="entry name" value="OXOGLUTARATE/IRON-DEPENDENT DIOXYGENASE"/>
    <property type="match status" value="1"/>
</dbReference>
<evidence type="ECO:0000259" key="5">
    <source>
        <dbReference type="PROSITE" id="PS51471"/>
    </source>
</evidence>
<dbReference type="RefSeq" id="WP_015827808.1">
    <property type="nucleotide sequence ID" value="NC_012982.1"/>
</dbReference>
<evidence type="ECO:0000256" key="1">
    <source>
        <dbReference type="ARBA" id="ARBA00008056"/>
    </source>
</evidence>
<evidence type="ECO:0000256" key="3">
    <source>
        <dbReference type="ARBA" id="ARBA00023004"/>
    </source>
</evidence>
<name>C6XKU1_HIRBI</name>
<dbReference type="Pfam" id="PF14226">
    <property type="entry name" value="DIOX_N"/>
    <property type="match status" value="1"/>
</dbReference>
<dbReference type="SUPFAM" id="SSF51197">
    <property type="entry name" value="Clavaminate synthase-like"/>
    <property type="match status" value="1"/>
</dbReference>
<accession>C6XKU1</accession>
<evidence type="ECO:0000313" key="7">
    <source>
        <dbReference type="Proteomes" id="UP000002745"/>
    </source>
</evidence>
<comment type="similarity">
    <text evidence="1 4">Belongs to the iron/ascorbate-dependent oxidoreductase family.</text>
</comment>
<dbReference type="InterPro" id="IPR005123">
    <property type="entry name" value="Oxoglu/Fe-dep_dioxygenase_dom"/>
</dbReference>
<sequence length="317" mass="35749">MSLDAVVSAIAPVSMSQRENAPEAFAKELGESFKRYGFAVLADHGLDQNVLDTALERTKTFFAMSDVEKAKYKHTPEGQRGYFPFGQEIAKDAKHVDLKEFWHIARDLPEGHPYSDIMPPNISIDEIPDWHQQTYAMFEALDQLGLKVLSSIAIYLGLEENWFDDAMRDGNSILRMLHYPAQETPPPEGSVRAAEHGDINVITLLLGAEEGGLEVKDRDGLWLPITPPAGCLVVNVGDMLERLTNHILPSTLHRVVNPKPERSKFARYSTPFFAHFRPDFEIKTLETCISDENPNRYEQSISANDFLLQRLKEIGLI</sequence>
<dbReference type="InterPro" id="IPR027443">
    <property type="entry name" value="IPNS-like_sf"/>
</dbReference>
<dbReference type="PROSITE" id="PS51471">
    <property type="entry name" value="FE2OG_OXY"/>
    <property type="match status" value="1"/>
</dbReference>
<dbReference type="GO" id="GO:0046872">
    <property type="term" value="F:metal ion binding"/>
    <property type="evidence" value="ECO:0007669"/>
    <property type="project" value="UniProtKB-KW"/>
</dbReference>
<gene>
    <name evidence="6" type="ordered locus">Hbal_1974</name>
</gene>
<dbReference type="AlphaFoldDB" id="C6XKU1"/>
<dbReference type="InterPro" id="IPR026992">
    <property type="entry name" value="DIOX_N"/>
</dbReference>
<keyword evidence="3 4" id="KW-0408">Iron</keyword>
<dbReference type="KEGG" id="hba:Hbal_1974"/>
<dbReference type="EMBL" id="CP001678">
    <property type="protein sequence ID" value="ACT59658.1"/>
    <property type="molecule type" value="Genomic_DNA"/>
</dbReference>
<dbReference type="Pfam" id="PF03171">
    <property type="entry name" value="2OG-FeII_Oxy"/>
    <property type="match status" value="1"/>
</dbReference>
<dbReference type="eggNOG" id="COG3491">
    <property type="taxonomic scope" value="Bacteria"/>
</dbReference>
<proteinExistence type="inferred from homology"/>
<protein>
    <submittedName>
        <fullName evidence="6">2OG-Fe(II) oxygenase</fullName>
    </submittedName>
</protein>
<evidence type="ECO:0000256" key="2">
    <source>
        <dbReference type="ARBA" id="ARBA00022723"/>
    </source>
</evidence>